<dbReference type="SUPFAM" id="SSF53756">
    <property type="entry name" value="UDP-Glycosyltransferase/glycogen phosphorylase"/>
    <property type="match status" value="1"/>
</dbReference>
<protein>
    <submittedName>
        <fullName evidence="3">Glycosyl transferase family 28</fullName>
    </submittedName>
</protein>
<evidence type="ECO:0000313" key="3">
    <source>
        <dbReference type="EMBL" id="AOX04340.1"/>
    </source>
</evidence>
<keyword evidence="3" id="KW-0808">Transferase</keyword>
<proteinExistence type="predicted"/>
<dbReference type="AlphaFoldDB" id="A0A1D8U378"/>
<evidence type="ECO:0000259" key="1">
    <source>
        <dbReference type="Pfam" id="PF03033"/>
    </source>
</evidence>
<evidence type="ECO:0000259" key="2">
    <source>
        <dbReference type="Pfam" id="PF06722"/>
    </source>
</evidence>
<organism evidence="3 4">
    <name type="scientific">Moorena producens PAL-8-15-08-1</name>
    <dbReference type="NCBI Taxonomy" id="1458985"/>
    <lineage>
        <taxon>Bacteria</taxon>
        <taxon>Bacillati</taxon>
        <taxon>Cyanobacteriota</taxon>
        <taxon>Cyanophyceae</taxon>
        <taxon>Coleofasciculales</taxon>
        <taxon>Coleofasciculaceae</taxon>
        <taxon>Moorena</taxon>
    </lineage>
</organism>
<feature type="domain" description="Glycosyltransferase family 28 N-terminal" evidence="1">
    <location>
        <begin position="2"/>
        <end position="132"/>
    </location>
</feature>
<dbReference type="InterPro" id="IPR004276">
    <property type="entry name" value="GlycoTrans_28_N"/>
</dbReference>
<feature type="domain" description="Erythromycin biosynthesis protein CIII-like C-terminal" evidence="2">
    <location>
        <begin position="294"/>
        <end position="399"/>
    </location>
</feature>
<name>A0A1D8U378_9CYAN</name>
<sequence>MVLTTFGTLGDLYPYLAIAKGLQNQGHRPLIATSERYRQQVEAQSIEFYPVRPDSIPDFERDREFLSLMIYQKRAIEYVVCYMLMPHLRASYADLMAASGGADLLITHPLTFAGPLVAEKIGIPWVSCFLSPYSFSSAYDLQSYLWSGNIPLSSQEKTQIIGMQDSIARHFQWQARFWIAPWQQLRQELGLTPCNPLFDGLHSPYLVLGLFSEMLATPQPDWPDSTVVTGFPFYRPHNSEGLSAKLMEFLDSGEPPIAFTLGSLAVMSAGNFYIEAATALRELGYRAVLLMGKEAQQVSSESLPKGTIAVDYAPHSELFPRSMAIVHHGGIGTTGEAMLSGRPMLVVPDDFDRYDNAARIVSLGVGRQVSRDRYSATVLARELKQLLLDPVYEERAASVGSLLRAEDGVRRAVDAIEPLLRLVHVTA</sequence>
<dbReference type="InterPro" id="IPR050426">
    <property type="entry name" value="Glycosyltransferase_28"/>
</dbReference>
<dbReference type="GO" id="GO:0005975">
    <property type="term" value="P:carbohydrate metabolic process"/>
    <property type="evidence" value="ECO:0007669"/>
    <property type="project" value="InterPro"/>
</dbReference>
<dbReference type="STRING" id="1458985.BJP34_16040"/>
<dbReference type="GO" id="GO:0033072">
    <property type="term" value="P:vancomycin biosynthetic process"/>
    <property type="evidence" value="ECO:0007669"/>
    <property type="project" value="UniProtKB-ARBA"/>
</dbReference>
<evidence type="ECO:0000313" key="4">
    <source>
        <dbReference type="Proteomes" id="UP000177870"/>
    </source>
</evidence>
<dbReference type="InterPro" id="IPR010610">
    <property type="entry name" value="EryCIII-like_C"/>
</dbReference>
<accession>A0A1D8U378</accession>
<dbReference type="PANTHER" id="PTHR48050">
    <property type="entry name" value="STEROL 3-BETA-GLUCOSYLTRANSFERASE"/>
    <property type="match status" value="1"/>
</dbReference>
<dbReference type="GO" id="GO:0016758">
    <property type="term" value="F:hexosyltransferase activity"/>
    <property type="evidence" value="ECO:0007669"/>
    <property type="project" value="InterPro"/>
</dbReference>
<gene>
    <name evidence="3" type="ORF">BJP34_16040</name>
</gene>
<reference evidence="4" key="1">
    <citation type="submission" date="2016-10" db="EMBL/GenBank/DDBJ databases">
        <title>Comparative genomics uncovers the prolific and rare metabolic potential of the cyanobacterial genus Moorea.</title>
        <authorList>
            <person name="Leao T."/>
            <person name="Castelao G."/>
            <person name="Korobeynikov A."/>
            <person name="Monroe E.A."/>
            <person name="Podell S."/>
            <person name="Glukhov E."/>
            <person name="Allen E."/>
            <person name="Gerwick W.H."/>
            <person name="Gerwick L."/>
        </authorList>
    </citation>
    <scope>NUCLEOTIDE SEQUENCE [LARGE SCALE GENOMIC DNA]</scope>
    <source>
        <strain evidence="4">PAL-8-15-08-1</strain>
    </source>
</reference>
<dbReference type="EMBL" id="CP017599">
    <property type="protein sequence ID" value="AOX04340.1"/>
    <property type="molecule type" value="Genomic_DNA"/>
</dbReference>
<dbReference type="Proteomes" id="UP000177870">
    <property type="component" value="Chromosome"/>
</dbReference>
<dbReference type="InterPro" id="IPR002213">
    <property type="entry name" value="UDP_glucos_trans"/>
</dbReference>
<dbReference type="KEGG" id="mpro:BJP34_16040"/>
<dbReference type="PANTHER" id="PTHR48050:SF13">
    <property type="entry name" value="STEROL 3-BETA-GLUCOSYLTRANSFERASE UGT80A2"/>
    <property type="match status" value="1"/>
</dbReference>
<dbReference type="Gene3D" id="3.40.50.2000">
    <property type="entry name" value="Glycogen Phosphorylase B"/>
    <property type="match status" value="2"/>
</dbReference>
<dbReference type="Pfam" id="PF06722">
    <property type="entry name" value="EryCIII-like_C"/>
    <property type="match status" value="1"/>
</dbReference>
<dbReference type="Pfam" id="PF03033">
    <property type="entry name" value="Glyco_transf_28"/>
    <property type="match status" value="1"/>
</dbReference>
<dbReference type="CDD" id="cd03784">
    <property type="entry name" value="GT1_Gtf-like"/>
    <property type="match status" value="1"/>
</dbReference>
<dbReference type="GO" id="GO:0008194">
    <property type="term" value="F:UDP-glycosyltransferase activity"/>
    <property type="evidence" value="ECO:0007669"/>
    <property type="project" value="InterPro"/>
</dbReference>